<evidence type="ECO:0000259" key="7">
    <source>
        <dbReference type="Pfam" id="PF13193"/>
    </source>
</evidence>
<dbReference type="Pfam" id="PF16177">
    <property type="entry name" value="ACAS_N"/>
    <property type="match status" value="1"/>
</dbReference>
<protein>
    <recommendedName>
        <fullName evidence="2">acetate--CoA ligase</fullName>
        <ecNumber evidence="2">6.2.1.1</ecNumber>
    </recommendedName>
</protein>
<dbReference type="InterPro" id="IPR000873">
    <property type="entry name" value="AMP-dep_synth/lig_dom"/>
</dbReference>
<dbReference type="Gene3D" id="3.30.300.30">
    <property type="match status" value="1"/>
</dbReference>
<dbReference type="Gene3D" id="3.40.50.12780">
    <property type="entry name" value="N-terminal domain of ligase-like"/>
    <property type="match status" value="1"/>
</dbReference>
<dbReference type="GO" id="GO:0005524">
    <property type="term" value="F:ATP binding"/>
    <property type="evidence" value="ECO:0007669"/>
    <property type="project" value="UniProtKB-KW"/>
</dbReference>
<reference evidence="9" key="1">
    <citation type="submission" date="2020-05" db="EMBL/GenBank/DDBJ databases">
        <authorList>
            <person name="Chiriac C."/>
            <person name="Salcher M."/>
            <person name="Ghai R."/>
            <person name="Kavagutti S V."/>
        </authorList>
    </citation>
    <scope>NUCLEOTIDE SEQUENCE</scope>
</reference>
<dbReference type="GO" id="GO:0003987">
    <property type="term" value="F:acetate-CoA ligase activity"/>
    <property type="evidence" value="ECO:0007669"/>
    <property type="project" value="UniProtKB-EC"/>
</dbReference>
<dbReference type="FunFam" id="3.40.50.12780:FF:000001">
    <property type="entry name" value="Acetyl-coenzyme A synthetase"/>
    <property type="match status" value="1"/>
</dbReference>
<feature type="domain" description="AMP-dependent synthetase/ligase" evidence="6">
    <location>
        <begin position="27"/>
        <end position="417"/>
    </location>
</feature>
<dbReference type="Pfam" id="PF13193">
    <property type="entry name" value="AMP-binding_C"/>
    <property type="match status" value="1"/>
</dbReference>
<gene>
    <name evidence="9" type="ORF">UFOPK3401_01385</name>
</gene>
<dbReference type="PANTHER" id="PTHR24095:SF14">
    <property type="entry name" value="ACETYL-COENZYME A SYNTHETASE 1"/>
    <property type="match status" value="1"/>
</dbReference>
<dbReference type="InterPro" id="IPR032387">
    <property type="entry name" value="ACAS_N"/>
</dbReference>
<comment type="similarity">
    <text evidence="1">Belongs to the ATP-dependent AMP-binding enzyme family.</text>
</comment>
<name>A0A6J7EGQ7_9ZZZZ</name>
<evidence type="ECO:0000313" key="9">
    <source>
        <dbReference type="EMBL" id="CAB4880254.1"/>
    </source>
</evidence>
<dbReference type="InterPro" id="IPR025110">
    <property type="entry name" value="AMP-bd_C"/>
</dbReference>
<keyword evidence="3" id="KW-0436">Ligase</keyword>
<dbReference type="InterPro" id="IPR045851">
    <property type="entry name" value="AMP-bd_C_sf"/>
</dbReference>
<feature type="domain" description="AMP-binding enzyme C-terminal" evidence="7">
    <location>
        <begin position="471"/>
        <end position="549"/>
    </location>
</feature>
<dbReference type="EMBL" id="CAFBLM010000086">
    <property type="protein sequence ID" value="CAB4880254.1"/>
    <property type="molecule type" value="Genomic_DNA"/>
</dbReference>
<evidence type="ECO:0000256" key="2">
    <source>
        <dbReference type="ARBA" id="ARBA00013275"/>
    </source>
</evidence>
<dbReference type="InterPro" id="IPR020845">
    <property type="entry name" value="AMP-binding_CS"/>
</dbReference>
<dbReference type="NCBIfam" id="NF001208">
    <property type="entry name" value="PRK00174.1"/>
    <property type="match status" value="1"/>
</dbReference>
<evidence type="ECO:0000256" key="1">
    <source>
        <dbReference type="ARBA" id="ARBA00006432"/>
    </source>
</evidence>
<evidence type="ECO:0000256" key="3">
    <source>
        <dbReference type="ARBA" id="ARBA00022598"/>
    </source>
</evidence>
<dbReference type="InterPro" id="IPR011904">
    <property type="entry name" value="Ac_CoA_lig"/>
</dbReference>
<keyword evidence="5" id="KW-0067">ATP-binding</keyword>
<dbReference type="SUPFAM" id="SSF56801">
    <property type="entry name" value="Acetyl-CoA synthetase-like"/>
    <property type="match status" value="1"/>
</dbReference>
<accession>A0A6J7EGQ7</accession>
<evidence type="ECO:0000256" key="4">
    <source>
        <dbReference type="ARBA" id="ARBA00022741"/>
    </source>
</evidence>
<evidence type="ECO:0000259" key="6">
    <source>
        <dbReference type="Pfam" id="PF00501"/>
    </source>
</evidence>
<evidence type="ECO:0000259" key="8">
    <source>
        <dbReference type="Pfam" id="PF16177"/>
    </source>
</evidence>
<dbReference type="EC" id="6.2.1.1" evidence="2"/>
<dbReference type="PANTHER" id="PTHR24095">
    <property type="entry name" value="ACETYL-COENZYME A SYNTHETASE"/>
    <property type="match status" value="1"/>
</dbReference>
<feature type="domain" description="Acetyl-coenzyme A synthetase N-terminal" evidence="8">
    <location>
        <begin position="2"/>
        <end position="24"/>
    </location>
</feature>
<sequence length="656" mass="71720">MLDDSNAPFYKWFVDGKLNVSVNCLDRHLPTKGDQVAYFWEGEPGETESITFLDLHARVCRMANALRELGVRKGDPVAIYMGMVPELPVAMLACARIGAPHTVVFAGFSPTAIADRINDLVCTTVITQDESWRHGRSIALKGPVDEALLTCPSVTNVVVTRRTGSPVEWVDGRDHWYHELVANQPDTCDPEPMDAEDPLFVLYTSGTTGKPKGILHTTGGYLVGVSTTHRQVFDIHSDDIYWCAADIGWITGHSYIVYGPLANGTTGVMYEGAPGTPDKDRVWSIIERYGVTILYTAPTAIHTFMKWGVEHLQKHDLTSLRLLGSVGEPIKPEAWDWYYTNVGGGRCPIVDTWWQTETGMIMIAPLPGAVPLKPGSATFPLPGIRADVINEDGTTVESGQGGLLMLDGPWPAMMRTLWGDDERYLKTYWSQYPGRYLAGDGSRRDDDDYIWVVGRIDDVMNVSGHRLSTVELEAALLDHHAVAEAAVVGRADPMTGQSIAAFVTLKNSVEPSDELITELRDHVAGRIGRFARPSSIVITDELPKTGSGKIMRRLLRDISEGRDLGDITTLQNAAVVADLVSRARQPTPKEDPLDGAFTWLANPKNDDTPTAARCLACENGADGSWTPRPVDIHVRGDNCPHCAALAAQARAKASAV</sequence>
<dbReference type="PROSITE" id="PS00455">
    <property type="entry name" value="AMP_BINDING"/>
    <property type="match status" value="1"/>
</dbReference>
<evidence type="ECO:0000256" key="5">
    <source>
        <dbReference type="ARBA" id="ARBA00022840"/>
    </source>
</evidence>
<dbReference type="GO" id="GO:0019427">
    <property type="term" value="P:acetyl-CoA biosynthetic process from acetate"/>
    <property type="evidence" value="ECO:0007669"/>
    <property type="project" value="InterPro"/>
</dbReference>
<dbReference type="Pfam" id="PF00501">
    <property type="entry name" value="AMP-binding"/>
    <property type="match status" value="1"/>
</dbReference>
<proteinExistence type="inferred from homology"/>
<dbReference type="InterPro" id="IPR042099">
    <property type="entry name" value="ANL_N_sf"/>
</dbReference>
<dbReference type="NCBIfam" id="TIGR02188">
    <property type="entry name" value="Ac_CoA_lig_AcsA"/>
    <property type="match status" value="1"/>
</dbReference>
<dbReference type="CDD" id="cd05966">
    <property type="entry name" value="ACS"/>
    <property type="match status" value="1"/>
</dbReference>
<organism evidence="9">
    <name type="scientific">freshwater metagenome</name>
    <dbReference type="NCBI Taxonomy" id="449393"/>
    <lineage>
        <taxon>unclassified sequences</taxon>
        <taxon>metagenomes</taxon>
        <taxon>ecological metagenomes</taxon>
    </lineage>
</organism>
<keyword evidence="4" id="KW-0547">Nucleotide-binding</keyword>
<dbReference type="GO" id="GO:0005829">
    <property type="term" value="C:cytosol"/>
    <property type="evidence" value="ECO:0007669"/>
    <property type="project" value="TreeGrafter"/>
</dbReference>
<dbReference type="GO" id="GO:0016208">
    <property type="term" value="F:AMP binding"/>
    <property type="evidence" value="ECO:0007669"/>
    <property type="project" value="InterPro"/>
</dbReference>
<dbReference type="AlphaFoldDB" id="A0A6J7EGQ7"/>